<evidence type="ECO:0000313" key="4">
    <source>
        <dbReference type="Proteomes" id="UP000824037"/>
    </source>
</evidence>
<accession>A0A9D2EG99</accession>
<proteinExistence type="inferred from homology"/>
<organism evidence="3 4">
    <name type="scientific">Candidatus Ruania gallistercoris</name>
    <dbReference type="NCBI Taxonomy" id="2838746"/>
    <lineage>
        <taxon>Bacteria</taxon>
        <taxon>Bacillati</taxon>
        <taxon>Actinomycetota</taxon>
        <taxon>Actinomycetes</taxon>
        <taxon>Micrococcales</taxon>
        <taxon>Ruaniaceae</taxon>
        <taxon>Ruania</taxon>
    </lineage>
</organism>
<dbReference type="Proteomes" id="UP000824037">
    <property type="component" value="Unassembled WGS sequence"/>
</dbReference>
<dbReference type="InterPro" id="IPR036388">
    <property type="entry name" value="WH-like_DNA-bd_sf"/>
</dbReference>
<dbReference type="InterPro" id="IPR000600">
    <property type="entry name" value="ROK"/>
</dbReference>
<evidence type="ECO:0000313" key="3">
    <source>
        <dbReference type="EMBL" id="HIZ36957.1"/>
    </source>
</evidence>
<evidence type="ECO:0000256" key="1">
    <source>
        <dbReference type="ARBA" id="ARBA00006479"/>
    </source>
</evidence>
<gene>
    <name evidence="3" type="ORF">H9815_14385</name>
</gene>
<name>A0A9D2EG99_9MICO</name>
<reference evidence="3" key="2">
    <citation type="submission" date="2021-04" db="EMBL/GenBank/DDBJ databases">
        <authorList>
            <person name="Gilroy R."/>
        </authorList>
    </citation>
    <scope>NUCLEOTIDE SEQUENCE</scope>
    <source>
        <strain evidence="3">ChiGjej4B4-7305</strain>
    </source>
</reference>
<dbReference type="Pfam" id="PF00480">
    <property type="entry name" value="ROK"/>
    <property type="match status" value="1"/>
</dbReference>
<dbReference type="InterPro" id="IPR036390">
    <property type="entry name" value="WH_DNA-bd_sf"/>
</dbReference>
<evidence type="ECO:0000256" key="2">
    <source>
        <dbReference type="SAM" id="MobiDB-lite"/>
    </source>
</evidence>
<dbReference type="PANTHER" id="PTHR18964:SF149">
    <property type="entry name" value="BIFUNCTIONAL UDP-N-ACETYLGLUCOSAMINE 2-EPIMERASE_N-ACETYLMANNOSAMINE KINASE"/>
    <property type="match status" value="1"/>
</dbReference>
<comment type="similarity">
    <text evidence="1">Belongs to the ROK (NagC/XylR) family.</text>
</comment>
<dbReference type="SUPFAM" id="SSF46785">
    <property type="entry name" value="Winged helix' DNA-binding domain"/>
    <property type="match status" value="1"/>
</dbReference>
<feature type="region of interest" description="Disordered" evidence="2">
    <location>
        <begin position="242"/>
        <end position="304"/>
    </location>
</feature>
<dbReference type="Gene3D" id="1.10.10.10">
    <property type="entry name" value="Winged helix-like DNA-binding domain superfamily/Winged helix DNA-binding domain"/>
    <property type="match status" value="1"/>
</dbReference>
<sequence>MPVESPAAIRGVSPADLRRINERVVLEAMTPGACYRVTELMQTTALTRVTVTDVLRQLQEKGWVTAQASSGGRGRPAQEFGRVVAPGVVAGLDIGAHEVAASLADLTGTVLAQERVSVDPQLPRADRLDRAADLLHTLLTATGHVPADLWSALAATTGTITDDGVVSQSVAIGDWAGTNLVHELGKRLGVPVEARNDIQLFGRVEHLWGAAAGYRHALLVWLGRRPAVSLILHGRPHTGAHGTAGDLSRVGLSPSDTSWSGHGRWLPAPERTVGTEGTEDAQDAARPQGTADTQRAAGAGPAPEDPLPSLLAAARIGDEQALAALRHWLEAISPFISLFAAVVDPEVIVLGGPLVPLAEELVPVLEQDLAVHVQQRPPIRISAGGQDAVVDGAARYAAQRVHARLIDNGGQGVAPLDRTAFHELTSAVAR</sequence>
<dbReference type="PANTHER" id="PTHR18964">
    <property type="entry name" value="ROK (REPRESSOR, ORF, KINASE) FAMILY"/>
    <property type="match status" value="1"/>
</dbReference>
<dbReference type="EMBL" id="DXBY01000247">
    <property type="protein sequence ID" value="HIZ36957.1"/>
    <property type="molecule type" value="Genomic_DNA"/>
</dbReference>
<protein>
    <submittedName>
        <fullName evidence="3">ROK family protein</fullName>
    </submittedName>
</protein>
<dbReference type="InterPro" id="IPR043129">
    <property type="entry name" value="ATPase_NBD"/>
</dbReference>
<dbReference type="Gene3D" id="3.30.420.40">
    <property type="match status" value="2"/>
</dbReference>
<dbReference type="AlphaFoldDB" id="A0A9D2EG99"/>
<reference evidence="3" key="1">
    <citation type="journal article" date="2021" name="PeerJ">
        <title>Extensive microbial diversity within the chicken gut microbiome revealed by metagenomics and culture.</title>
        <authorList>
            <person name="Gilroy R."/>
            <person name="Ravi A."/>
            <person name="Getino M."/>
            <person name="Pursley I."/>
            <person name="Horton D.L."/>
            <person name="Alikhan N.F."/>
            <person name="Baker D."/>
            <person name="Gharbi K."/>
            <person name="Hall N."/>
            <person name="Watson M."/>
            <person name="Adriaenssens E.M."/>
            <person name="Foster-Nyarko E."/>
            <person name="Jarju S."/>
            <person name="Secka A."/>
            <person name="Antonio M."/>
            <person name="Oren A."/>
            <person name="Chaudhuri R.R."/>
            <person name="La Ragione R."/>
            <person name="Hildebrand F."/>
            <person name="Pallen M.J."/>
        </authorList>
    </citation>
    <scope>NUCLEOTIDE SEQUENCE</scope>
    <source>
        <strain evidence="3">ChiGjej4B4-7305</strain>
    </source>
</reference>
<dbReference type="SUPFAM" id="SSF53067">
    <property type="entry name" value="Actin-like ATPase domain"/>
    <property type="match status" value="1"/>
</dbReference>
<comment type="caution">
    <text evidence="3">The sequence shown here is derived from an EMBL/GenBank/DDBJ whole genome shotgun (WGS) entry which is preliminary data.</text>
</comment>